<feature type="transmembrane region" description="Helical" evidence="2">
    <location>
        <begin position="115"/>
        <end position="133"/>
    </location>
</feature>
<dbReference type="Gene3D" id="3.10.620.30">
    <property type="match status" value="1"/>
</dbReference>
<evidence type="ECO:0000259" key="3">
    <source>
        <dbReference type="SMART" id="SM00460"/>
    </source>
</evidence>
<comment type="caution">
    <text evidence="4">The sequence shown here is derived from an EMBL/GenBank/DDBJ whole genome shotgun (WGS) entry which is preliminary data.</text>
</comment>
<evidence type="ECO:0000256" key="2">
    <source>
        <dbReference type="SAM" id="Phobius"/>
    </source>
</evidence>
<sequence>MSTRRRTAAALAAVAVGGLCFGPVFGLRSLLLPVLVVCLAVYAVTELCRYRPTLLTWRPLLVVVAGLLATIETVLRSTTLAGLPTAETIRALGRGLTAWQLTLESTWPARPDPDLVVFVPLLVLLAALLVVELLDRTPPLVGVLPGVAVAGIAQAYIALSGFTAVLVALAFGVVIAALLVPDSSRKPRRSLTPLIAGAVVTVVAVVGALAVGAADPLERTPYTLQQAQSVAAPATRQASPLDELAGRLDRRSKDTVVFRYRAPSPVGRWRQVALDNFDGANWTTDHPILRLGSELTPGPEVRVQVEPQRAEVEVKELRGPWLPGQLLPSSVRGASEPQIEPIGGTLLTGEVPDRYELTWSKPKVDAKLLLASGIDADAPGGLGDLGAVPNEVAALATDALAGRRATFATALALESYMRKRYKLASTDPLPTGHSWPQLRRFLLDDEPGTSEQFAAGYVALARANGIPARLVVGFRAPTTADADGWYTVRNGDALAWPEVAVDGVGWWPLDPSGQAAAGKSVVPGSDTDVTDQARREVPPVNEIQDPEVAPPSESSRDNDGWDRPDVPVLGIFVVSVALLLLWLLGVPLLKTLRAVRRKRRPGNAAVVGAWAEARDRLRAHGVAVTSGMTVRDLALAAGDVTDERASAGLAVVANSVDRALWSGGQAGPEVSREAWAGVREVRRGLRTRPLADRLQAALELRSLWRLSGGDRLRRAVAADR</sequence>
<dbReference type="InterPro" id="IPR021878">
    <property type="entry name" value="TgpA_N"/>
</dbReference>
<keyword evidence="5" id="KW-1185">Reference proteome</keyword>
<keyword evidence="2" id="KW-1133">Transmembrane helix</keyword>
<gene>
    <name evidence="4" type="ORF">HDA39_006828</name>
</gene>
<dbReference type="Pfam" id="PF01841">
    <property type="entry name" value="Transglut_core"/>
    <property type="match status" value="1"/>
</dbReference>
<dbReference type="RefSeq" id="WP_202893199.1">
    <property type="nucleotide sequence ID" value="NZ_JACHMY010000001.1"/>
</dbReference>
<evidence type="ECO:0000313" key="5">
    <source>
        <dbReference type="Proteomes" id="UP000549971"/>
    </source>
</evidence>
<proteinExistence type="predicted"/>
<dbReference type="Proteomes" id="UP000549971">
    <property type="component" value="Unassembled WGS sequence"/>
</dbReference>
<organism evidence="4 5">
    <name type="scientific">Kribbella italica</name>
    <dbReference type="NCBI Taxonomy" id="1540520"/>
    <lineage>
        <taxon>Bacteria</taxon>
        <taxon>Bacillati</taxon>
        <taxon>Actinomycetota</taxon>
        <taxon>Actinomycetes</taxon>
        <taxon>Propionibacteriales</taxon>
        <taxon>Kribbellaceae</taxon>
        <taxon>Kribbella</taxon>
    </lineage>
</organism>
<dbReference type="SMART" id="SM00460">
    <property type="entry name" value="TGc"/>
    <property type="match status" value="1"/>
</dbReference>
<reference evidence="4 5" key="1">
    <citation type="submission" date="2020-08" db="EMBL/GenBank/DDBJ databases">
        <title>Sequencing the genomes of 1000 actinobacteria strains.</title>
        <authorList>
            <person name="Klenk H.-P."/>
        </authorList>
    </citation>
    <scope>NUCLEOTIDE SEQUENCE [LARGE SCALE GENOMIC DNA]</scope>
    <source>
        <strain evidence="4 5">DSM 28967</strain>
    </source>
</reference>
<dbReference type="AlphaFoldDB" id="A0A7W9JDC8"/>
<protein>
    <recommendedName>
        <fullName evidence="3">Transglutaminase-like domain-containing protein</fullName>
    </recommendedName>
</protein>
<dbReference type="PANTHER" id="PTHR42736">
    <property type="entry name" value="PROTEIN-GLUTAMINE GAMMA-GLUTAMYLTRANSFERASE"/>
    <property type="match status" value="1"/>
</dbReference>
<feature type="domain" description="Transglutaminase-like" evidence="3">
    <location>
        <begin position="442"/>
        <end position="513"/>
    </location>
</feature>
<dbReference type="InterPro" id="IPR038765">
    <property type="entry name" value="Papain-like_cys_pep_sf"/>
</dbReference>
<name>A0A7W9JDC8_9ACTN</name>
<feature type="transmembrane region" description="Helical" evidence="2">
    <location>
        <begin position="163"/>
        <end position="181"/>
    </location>
</feature>
<keyword evidence="2" id="KW-0472">Membrane</keyword>
<feature type="transmembrane region" description="Helical" evidence="2">
    <location>
        <begin position="140"/>
        <end position="157"/>
    </location>
</feature>
<dbReference type="Pfam" id="PF11992">
    <property type="entry name" value="TgpA_N"/>
    <property type="match status" value="1"/>
</dbReference>
<evidence type="ECO:0000313" key="4">
    <source>
        <dbReference type="EMBL" id="MBB5840094.1"/>
    </source>
</evidence>
<dbReference type="InterPro" id="IPR002931">
    <property type="entry name" value="Transglutaminase-like"/>
</dbReference>
<feature type="transmembrane region" description="Helical" evidence="2">
    <location>
        <begin position="55"/>
        <end position="75"/>
    </location>
</feature>
<feature type="transmembrane region" description="Helical" evidence="2">
    <location>
        <begin position="193"/>
        <end position="214"/>
    </location>
</feature>
<feature type="transmembrane region" description="Helical" evidence="2">
    <location>
        <begin position="30"/>
        <end position="48"/>
    </location>
</feature>
<keyword evidence="2" id="KW-0812">Transmembrane</keyword>
<dbReference type="EMBL" id="JACHMY010000001">
    <property type="protein sequence ID" value="MBB5840094.1"/>
    <property type="molecule type" value="Genomic_DNA"/>
</dbReference>
<dbReference type="PANTHER" id="PTHR42736:SF1">
    <property type="entry name" value="PROTEIN-GLUTAMINE GAMMA-GLUTAMYLTRANSFERASE"/>
    <property type="match status" value="1"/>
</dbReference>
<dbReference type="SUPFAM" id="SSF54001">
    <property type="entry name" value="Cysteine proteinases"/>
    <property type="match status" value="1"/>
</dbReference>
<feature type="region of interest" description="Disordered" evidence="1">
    <location>
        <begin position="514"/>
        <end position="561"/>
    </location>
</feature>
<accession>A0A7W9JDC8</accession>
<dbReference type="InterPro" id="IPR052901">
    <property type="entry name" value="Bact_TGase-like"/>
</dbReference>
<feature type="transmembrane region" description="Helical" evidence="2">
    <location>
        <begin position="568"/>
        <end position="589"/>
    </location>
</feature>
<evidence type="ECO:0000256" key="1">
    <source>
        <dbReference type="SAM" id="MobiDB-lite"/>
    </source>
</evidence>